<reference evidence="1 2" key="1">
    <citation type="submission" date="2017-09" db="EMBL/GenBank/DDBJ databases">
        <title>Genomics of the genus Arcobacter.</title>
        <authorList>
            <person name="Perez-Cataluna A."/>
            <person name="Figueras M.J."/>
            <person name="Salas-Masso N."/>
        </authorList>
    </citation>
    <scope>NUCLEOTIDE SEQUENCE [LARGE SCALE GENOMIC DNA]</scope>
    <source>
        <strain evidence="1 2">CECT 7386</strain>
    </source>
</reference>
<evidence type="ECO:0000313" key="2">
    <source>
        <dbReference type="Proteomes" id="UP000290092"/>
    </source>
</evidence>
<dbReference type="RefSeq" id="WP_114841226.1">
    <property type="nucleotide sequence ID" value="NZ_CP031219.1"/>
</dbReference>
<gene>
    <name evidence="1" type="ORF">CP985_05725</name>
</gene>
<name>A0AAX2AGV5_9BACT</name>
<accession>A0AAX2AGV5</accession>
<comment type="caution">
    <text evidence="1">The sequence shown here is derived from an EMBL/GenBank/DDBJ whole genome shotgun (WGS) entry which is preliminary data.</text>
</comment>
<dbReference type="KEGG" id="amyt:AMYT_0758"/>
<dbReference type="AlphaFoldDB" id="A0AAX2AGV5"/>
<proteinExistence type="predicted"/>
<dbReference type="EMBL" id="NXID01000016">
    <property type="protein sequence ID" value="RXK16073.1"/>
    <property type="molecule type" value="Genomic_DNA"/>
</dbReference>
<dbReference type="Proteomes" id="UP000290092">
    <property type="component" value="Unassembled WGS sequence"/>
</dbReference>
<organism evidence="1 2">
    <name type="scientific">Malaciobacter mytili LMG 24559</name>
    <dbReference type="NCBI Taxonomy" id="1032238"/>
    <lineage>
        <taxon>Bacteria</taxon>
        <taxon>Pseudomonadati</taxon>
        <taxon>Campylobacterota</taxon>
        <taxon>Epsilonproteobacteria</taxon>
        <taxon>Campylobacterales</taxon>
        <taxon>Arcobacteraceae</taxon>
        <taxon>Malaciobacter</taxon>
    </lineage>
</organism>
<evidence type="ECO:0000313" key="1">
    <source>
        <dbReference type="EMBL" id="RXK16073.1"/>
    </source>
</evidence>
<protein>
    <submittedName>
        <fullName evidence="1">Uncharacterized protein</fullName>
    </submittedName>
</protein>
<sequence>MNREKFERAKKIDDELKKIKKLYELLYKYKSFKDNHSCHGVQLVSASENRGIGFEAEGNIFSKEDIDKIVNTVDHILIAKKVKLEKEFKEI</sequence>
<keyword evidence="2" id="KW-1185">Reference proteome</keyword>